<reference evidence="1 2" key="1">
    <citation type="submission" date="2018-08" db="EMBL/GenBank/DDBJ databases">
        <title>Bacillus jemisoniae sp. nov., Bacillus chryseoplanitiae sp. nov., Bacillus resnikiae sp. nov., and Bacillus frankliniae sp. nov., isolated from Viking spacecraft and associated surfaces.</title>
        <authorList>
            <person name="Seuylemezian A."/>
            <person name="Vaishampayan P."/>
        </authorList>
    </citation>
    <scope>NUCLEOTIDE SEQUENCE [LARGE SCALE GENOMIC DNA]</scope>
    <source>
        <strain evidence="1 2">JJ-247</strain>
    </source>
</reference>
<comment type="caution">
    <text evidence="1">The sequence shown here is derived from an EMBL/GenBank/DDBJ whole genome shotgun (WGS) entry which is preliminary data.</text>
</comment>
<dbReference type="Proteomes" id="UP000265816">
    <property type="component" value="Unassembled WGS sequence"/>
</dbReference>
<dbReference type="AlphaFoldDB" id="A0A398B7W0"/>
<protein>
    <submittedName>
        <fullName evidence="1">Uncharacterized protein</fullName>
    </submittedName>
</protein>
<dbReference type="RefSeq" id="WP_119112427.1">
    <property type="nucleotide sequence ID" value="NZ_CBCSEO010000002.1"/>
</dbReference>
<organism evidence="1 2">
    <name type="scientific">Mesobacillus zeae</name>
    <dbReference type="NCBI Taxonomy" id="1917180"/>
    <lineage>
        <taxon>Bacteria</taxon>
        <taxon>Bacillati</taxon>
        <taxon>Bacillota</taxon>
        <taxon>Bacilli</taxon>
        <taxon>Bacillales</taxon>
        <taxon>Bacillaceae</taxon>
        <taxon>Mesobacillus</taxon>
    </lineage>
</organism>
<gene>
    <name evidence="1" type="ORF">D1970_08410</name>
</gene>
<name>A0A398B7W0_9BACI</name>
<evidence type="ECO:0000313" key="2">
    <source>
        <dbReference type="Proteomes" id="UP000265816"/>
    </source>
</evidence>
<keyword evidence="2" id="KW-1185">Reference proteome</keyword>
<dbReference type="OrthoDB" id="2887807at2"/>
<sequence length="78" mass="9167">MRESKNCYHRFSVHEENLGFITNDGIDLFVAGSRFQKCISCGHMEFMVETSELIEEALNEKRNEPQTPKNLYYNLIHL</sequence>
<proteinExistence type="predicted"/>
<dbReference type="EMBL" id="QWVT01000015">
    <property type="protein sequence ID" value="RID85574.1"/>
    <property type="molecule type" value="Genomic_DNA"/>
</dbReference>
<evidence type="ECO:0000313" key="1">
    <source>
        <dbReference type="EMBL" id="RID85574.1"/>
    </source>
</evidence>
<accession>A0A398B7W0</accession>